<dbReference type="EMBL" id="JBHMAG010000007">
    <property type="protein sequence ID" value="MFB9751855.1"/>
    <property type="molecule type" value="Genomic_DNA"/>
</dbReference>
<dbReference type="SUPFAM" id="SSF56601">
    <property type="entry name" value="beta-lactamase/transpeptidase-like"/>
    <property type="match status" value="1"/>
</dbReference>
<comment type="caution">
    <text evidence="2">The sequence shown here is derived from an EMBL/GenBank/DDBJ whole genome shotgun (WGS) entry which is preliminary data.</text>
</comment>
<sequence>MAPLVREFPEHHGLSSKALSRFFDRVEQNKLQVNSFMLLQDGQVTAQMWRAPYRPNCPQLLYSLSKSVTSIAVGIAADNGYVHLDDPVNHFFPEQCPEHISENLEKMKIHHLLSMNTGHHSNIYNAVTGEKDWVRSFLSLEVECEPGSYYSYNTPATYMLSAIIQQATGQQLVDFLMPRLFEPLGIDRPVWETCPMGIVAGGMGLSLTTEGVAKFGQMLLDKGKYEGKTIVSEAYMALATREQSDNRQGAKRIDWAQGYGYQFHLCRKGCFRGDGSNGQLCFVAPEQRIVIAATSAFPHMDQLQTFLDLIYEHIIDELDSSQTVLPLTADSVALRQLLADMAYPVPVARPIPDNAADLDGRLYRIGDNPEKLHKLGFARIGERLEVRFCYEESENRVLEFDFRSPVHVHDSHVKDLAIHRQEAVTYAAWHDNMTLKLTLLYIETPYCVSYTLHFTAGGIKLHFHKNVSMTFREYQVTGHQIK</sequence>
<dbReference type="InterPro" id="IPR001466">
    <property type="entry name" value="Beta-lactam-related"/>
</dbReference>
<dbReference type="Gene3D" id="3.40.710.10">
    <property type="entry name" value="DD-peptidase/beta-lactamase superfamily"/>
    <property type="match status" value="1"/>
</dbReference>
<dbReference type="PANTHER" id="PTHR43283:SF7">
    <property type="entry name" value="BETA-LACTAMASE-RELATED DOMAIN-CONTAINING PROTEIN"/>
    <property type="match status" value="1"/>
</dbReference>
<protein>
    <submittedName>
        <fullName evidence="2">Serine hydrolase domain-containing protein</fullName>
        <ecNumber evidence="2">3.-.-.-</ecNumber>
    </submittedName>
</protein>
<keyword evidence="2" id="KW-0378">Hydrolase</keyword>
<dbReference type="EC" id="3.-.-.-" evidence="2"/>
<dbReference type="PANTHER" id="PTHR43283">
    <property type="entry name" value="BETA-LACTAMASE-RELATED"/>
    <property type="match status" value="1"/>
</dbReference>
<keyword evidence="3" id="KW-1185">Reference proteome</keyword>
<dbReference type="GO" id="GO:0016787">
    <property type="term" value="F:hydrolase activity"/>
    <property type="evidence" value="ECO:0007669"/>
    <property type="project" value="UniProtKB-KW"/>
</dbReference>
<dbReference type="InterPro" id="IPR012338">
    <property type="entry name" value="Beta-lactam/transpept-like"/>
</dbReference>
<evidence type="ECO:0000259" key="1">
    <source>
        <dbReference type="Pfam" id="PF00144"/>
    </source>
</evidence>
<dbReference type="RefSeq" id="WP_344912788.1">
    <property type="nucleotide sequence ID" value="NZ_BAAAYO010000010.1"/>
</dbReference>
<dbReference type="Pfam" id="PF00144">
    <property type="entry name" value="Beta-lactamase"/>
    <property type="match status" value="1"/>
</dbReference>
<dbReference type="Proteomes" id="UP001589619">
    <property type="component" value="Unassembled WGS sequence"/>
</dbReference>
<proteinExistence type="predicted"/>
<name>A0ABV5VUC6_9BACL</name>
<feature type="domain" description="Beta-lactamase-related" evidence="1">
    <location>
        <begin position="33"/>
        <end position="298"/>
    </location>
</feature>
<accession>A0ABV5VUC6</accession>
<reference evidence="2 3" key="1">
    <citation type="submission" date="2024-09" db="EMBL/GenBank/DDBJ databases">
        <authorList>
            <person name="Sun Q."/>
            <person name="Mori K."/>
        </authorList>
    </citation>
    <scope>NUCLEOTIDE SEQUENCE [LARGE SCALE GENOMIC DNA]</scope>
    <source>
        <strain evidence="2 3">JCM 12520</strain>
    </source>
</reference>
<dbReference type="InterPro" id="IPR050789">
    <property type="entry name" value="Diverse_Enzym_Activities"/>
</dbReference>
<evidence type="ECO:0000313" key="2">
    <source>
        <dbReference type="EMBL" id="MFB9751855.1"/>
    </source>
</evidence>
<organism evidence="2 3">
    <name type="scientific">Paenibacillus hodogayensis</name>
    <dbReference type="NCBI Taxonomy" id="279208"/>
    <lineage>
        <taxon>Bacteria</taxon>
        <taxon>Bacillati</taxon>
        <taxon>Bacillota</taxon>
        <taxon>Bacilli</taxon>
        <taxon>Bacillales</taxon>
        <taxon>Paenibacillaceae</taxon>
        <taxon>Paenibacillus</taxon>
    </lineage>
</organism>
<evidence type="ECO:0000313" key="3">
    <source>
        <dbReference type="Proteomes" id="UP001589619"/>
    </source>
</evidence>
<gene>
    <name evidence="2" type="ORF">ACFFNY_09755</name>
</gene>